<protein>
    <submittedName>
        <fullName evidence="3">MerR family transcriptional regulator</fullName>
    </submittedName>
</protein>
<dbReference type="EMBL" id="CP098502">
    <property type="protein sequence ID" value="UTI65321.1"/>
    <property type="molecule type" value="Genomic_DNA"/>
</dbReference>
<dbReference type="PROSITE" id="PS00552">
    <property type="entry name" value="HTH_MERR_1"/>
    <property type="match status" value="1"/>
</dbReference>
<dbReference type="InterPro" id="IPR047057">
    <property type="entry name" value="MerR_fam"/>
</dbReference>
<dbReference type="InterPro" id="IPR009061">
    <property type="entry name" value="DNA-bd_dom_put_sf"/>
</dbReference>
<evidence type="ECO:0000313" key="3">
    <source>
        <dbReference type="EMBL" id="UTI65321.1"/>
    </source>
</evidence>
<evidence type="ECO:0000313" key="4">
    <source>
        <dbReference type="Proteomes" id="UP001056035"/>
    </source>
</evidence>
<dbReference type="SMART" id="SM00422">
    <property type="entry name" value="HTH_MERR"/>
    <property type="match status" value="1"/>
</dbReference>
<dbReference type="SUPFAM" id="SSF46955">
    <property type="entry name" value="Putative DNA-binding domain"/>
    <property type="match status" value="1"/>
</dbReference>
<keyword evidence="1" id="KW-0238">DNA-binding</keyword>
<dbReference type="PRINTS" id="PR00040">
    <property type="entry name" value="HTHMERR"/>
</dbReference>
<dbReference type="PANTHER" id="PTHR30204:SF93">
    <property type="entry name" value="HTH MERR-TYPE DOMAIN-CONTAINING PROTEIN"/>
    <property type="match status" value="1"/>
</dbReference>
<feature type="domain" description="HTH merR-type" evidence="2">
    <location>
        <begin position="5"/>
        <end position="74"/>
    </location>
</feature>
<dbReference type="PROSITE" id="PS50937">
    <property type="entry name" value="HTH_MERR_2"/>
    <property type="match status" value="1"/>
</dbReference>
<sequence>MSNETLHIGEVADRVGLSLRTVRYYEEQGLIQPAGRTEGGFRLYTEEQIDRLSLIKQMKPLGFTVQQMCDFLAASDDLQHPDQRRRTDAERELAGFAADAHARCDKLRAELDRAEDFARQIDQMADN</sequence>
<keyword evidence="4" id="KW-1185">Reference proteome</keyword>
<dbReference type="InterPro" id="IPR000551">
    <property type="entry name" value="MerR-type_HTH_dom"/>
</dbReference>
<dbReference type="RefSeq" id="WP_254572003.1">
    <property type="nucleotide sequence ID" value="NZ_CP098502.1"/>
</dbReference>
<accession>A0ABY5DUG5</accession>
<organism evidence="3 4">
    <name type="scientific">Paraconexibacter antarcticus</name>
    <dbReference type="NCBI Taxonomy" id="2949664"/>
    <lineage>
        <taxon>Bacteria</taxon>
        <taxon>Bacillati</taxon>
        <taxon>Actinomycetota</taxon>
        <taxon>Thermoleophilia</taxon>
        <taxon>Solirubrobacterales</taxon>
        <taxon>Paraconexibacteraceae</taxon>
        <taxon>Paraconexibacter</taxon>
    </lineage>
</organism>
<proteinExistence type="predicted"/>
<dbReference type="Pfam" id="PF13411">
    <property type="entry name" value="MerR_1"/>
    <property type="match status" value="1"/>
</dbReference>
<name>A0ABY5DUG5_9ACTN</name>
<reference evidence="3 4" key="1">
    <citation type="submission" date="2022-06" db="EMBL/GenBank/DDBJ databases">
        <title>Paraconexibacter antarcticus.</title>
        <authorList>
            <person name="Kim C.S."/>
        </authorList>
    </citation>
    <scope>NUCLEOTIDE SEQUENCE [LARGE SCALE GENOMIC DNA]</scope>
    <source>
        <strain evidence="3 4">02-257</strain>
    </source>
</reference>
<dbReference type="Gene3D" id="1.10.1660.10">
    <property type="match status" value="1"/>
</dbReference>
<dbReference type="PANTHER" id="PTHR30204">
    <property type="entry name" value="REDOX-CYCLING DRUG-SENSING TRANSCRIPTIONAL ACTIVATOR SOXR"/>
    <property type="match status" value="1"/>
</dbReference>
<evidence type="ECO:0000259" key="2">
    <source>
        <dbReference type="PROSITE" id="PS50937"/>
    </source>
</evidence>
<gene>
    <name evidence="3" type="ORF">NBH00_03705</name>
</gene>
<evidence type="ECO:0000256" key="1">
    <source>
        <dbReference type="ARBA" id="ARBA00023125"/>
    </source>
</evidence>
<dbReference type="Proteomes" id="UP001056035">
    <property type="component" value="Chromosome"/>
</dbReference>